<dbReference type="SUPFAM" id="SSF46966">
    <property type="entry name" value="Spectrin repeat"/>
    <property type="match status" value="1"/>
</dbReference>
<dbReference type="PANTHER" id="PTHR15711">
    <property type="entry name" value="RAP GTPASE-ACTIVATING PROTEIN"/>
    <property type="match status" value="1"/>
</dbReference>
<dbReference type="Pfam" id="PF00435">
    <property type="entry name" value="Spectrin"/>
    <property type="match status" value="1"/>
</dbReference>
<dbReference type="AlphaFoldDB" id="A0A8D8C0U9"/>
<dbReference type="Gene3D" id="1.20.58.60">
    <property type="match status" value="1"/>
</dbReference>
<dbReference type="GO" id="GO:0005737">
    <property type="term" value="C:cytoplasm"/>
    <property type="evidence" value="ECO:0007669"/>
    <property type="project" value="TreeGrafter"/>
</dbReference>
<dbReference type="GO" id="GO:0051056">
    <property type="term" value="P:regulation of small GTPase mediated signal transduction"/>
    <property type="evidence" value="ECO:0007669"/>
    <property type="project" value="InterPro"/>
</dbReference>
<dbReference type="InterPro" id="IPR002017">
    <property type="entry name" value="Spectrin_repeat"/>
</dbReference>
<dbReference type="InterPro" id="IPR050989">
    <property type="entry name" value="Rap1_Ran_GAP"/>
</dbReference>
<dbReference type="GO" id="GO:0005096">
    <property type="term" value="F:GTPase activator activity"/>
    <property type="evidence" value="ECO:0007669"/>
    <property type="project" value="InterPro"/>
</dbReference>
<dbReference type="InterPro" id="IPR035974">
    <property type="entry name" value="Rap/Ran-GAP_sf"/>
</dbReference>
<organism evidence="1">
    <name type="scientific">Culex pipiens</name>
    <name type="common">House mosquito</name>
    <dbReference type="NCBI Taxonomy" id="7175"/>
    <lineage>
        <taxon>Eukaryota</taxon>
        <taxon>Metazoa</taxon>
        <taxon>Ecdysozoa</taxon>
        <taxon>Arthropoda</taxon>
        <taxon>Hexapoda</taxon>
        <taxon>Insecta</taxon>
        <taxon>Pterygota</taxon>
        <taxon>Neoptera</taxon>
        <taxon>Endopterygota</taxon>
        <taxon>Diptera</taxon>
        <taxon>Nematocera</taxon>
        <taxon>Culicoidea</taxon>
        <taxon>Culicidae</taxon>
        <taxon>Culicinae</taxon>
        <taxon>Culicini</taxon>
        <taxon>Culex</taxon>
        <taxon>Culex</taxon>
    </lineage>
</organism>
<name>A0A8D8C0U9_CULPI</name>
<reference evidence="1" key="1">
    <citation type="submission" date="2021-05" db="EMBL/GenBank/DDBJ databases">
        <authorList>
            <person name="Alioto T."/>
            <person name="Alioto T."/>
            <person name="Gomez Garrido J."/>
        </authorList>
    </citation>
    <scope>NUCLEOTIDE SEQUENCE</scope>
</reference>
<dbReference type="Gene3D" id="3.30.1120.160">
    <property type="match status" value="1"/>
</dbReference>
<dbReference type="Pfam" id="PF21022">
    <property type="entry name" value="Rap-GAP_dimer"/>
    <property type="match status" value="1"/>
</dbReference>
<protein>
    <submittedName>
        <fullName evidence="1">Rap1 GTPase-activating protein 1</fullName>
    </submittedName>
</protein>
<dbReference type="PANTHER" id="PTHR15711:SF32">
    <property type="entry name" value="RAP GTPASE ACTIVATING PROTEIN 1, ISOFORM H"/>
    <property type="match status" value="1"/>
</dbReference>
<sequence length="891" mass="101280">MPSLPFNDSGGEAEAAAVDRILEELIETIETTTTTTTTTFEMFQVPEPPTPRRCMELGGQLAREPFRWTGLALEREDDLISAVPDAVSIASSTEEPTTEDGLVTITVGDSSDDMDVDSEPETKASVELVKTNLEVAPRQELEVVTTTTTCRLNSSAWIEGCNDEPPEQITWQINDIELNTADYYRNFFIVWNHFNLVGHDRHLGPVLLSFTAEETISQEKHFRVLLWLSTGTLHKVIPVASVGSNPSPIKLAKLLYNRLEVDRFKPVISPDASSMIASFEKDIQAGNHLFSVLRNRSTPALTEFLEFLGQLVQLRDRTLVFTVFDDKDIEFRVTSCDDPTQPMVAIHFQDHPEPNPMHALIVIQPVAPNTRHCRYRVQVGDDESKIFAKSPELREYILTKLINADVACKAEEVRGPLLRKLVRQLERQTREFLGDYGEDREVGQKTEVARPPALEVNTWKYAQLQSYLDDYRKLMRWAQWMKVQIGKREHGDEEYQERIAEKFSALEQFGAELLRVNSQVSLEIQQQIEPVQSLVSQCKRDLMGQICGPPVPAPVAAPVPMQVVQREKKEEKDDGSLSGEALVYQRLVAGIEDEGEWINQKERWLKELTVEDSVSCLAEKHDEFRKEFVSHWDNFQAMSAEGQKLSDGRFSEAIRYLCTLLRPWFDQLQKSATQSLVHALTTDLGNSSVASAADSGFLSATDSSLASPDSPLRILSSLAKSIRVDRKNLWTTCVGMRRAWLYNKFLYISEGTLAQIIEIVGFFLDYVASLLRKDSPEEDLEKITKKLVLKHITGPLFRFFREDRPRGDRDLDTLIKKRALKQRFMQTFSRKTKIANEAANLLHLLALDFVMYFRNNTRKLLDGSYVTQFEHIDRALRGIGFGFLIRPDESV</sequence>
<evidence type="ECO:0000313" key="1">
    <source>
        <dbReference type="EMBL" id="CAG6484817.1"/>
    </source>
</evidence>
<accession>A0A8D8C0U9</accession>
<dbReference type="SUPFAM" id="SSF111347">
    <property type="entry name" value="Rap/Ran-GAP"/>
    <property type="match status" value="1"/>
</dbReference>
<proteinExistence type="predicted"/>
<dbReference type="EMBL" id="HBUE01100035">
    <property type="protein sequence ID" value="CAG6484817.1"/>
    <property type="molecule type" value="Transcribed_RNA"/>
</dbReference>